<dbReference type="EMBL" id="BLLF01000479">
    <property type="protein sequence ID" value="GFH12221.1"/>
    <property type="molecule type" value="Genomic_DNA"/>
</dbReference>
<dbReference type="PROSITE" id="PS50011">
    <property type="entry name" value="PROTEIN_KINASE_DOM"/>
    <property type="match status" value="1"/>
</dbReference>
<protein>
    <submittedName>
        <fullName evidence="2">Protein kinase domain-containing protein</fullName>
    </submittedName>
</protein>
<dbReference type="InterPro" id="IPR008266">
    <property type="entry name" value="Tyr_kinase_AS"/>
</dbReference>
<feature type="domain" description="Protein kinase" evidence="1">
    <location>
        <begin position="1"/>
        <end position="188"/>
    </location>
</feature>
<proteinExistence type="predicted"/>
<dbReference type="InterPro" id="IPR000719">
    <property type="entry name" value="Prot_kinase_dom"/>
</dbReference>
<dbReference type="GO" id="GO:0004674">
    <property type="term" value="F:protein serine/threonine kinase activity"/>
    <property type="evidence" value="ECO:0007669"/>
    <property type="project" value="TreeGrafter"/>
</dbReference>
<evidence type="ECO:0000313" key="2">
    <source>
        <dbReference type="EMBL" id="GFH12221.1"/>
    </source>
</evidence>
<accession>A0A699YRJ3</accession>
<dbReference type="PANTHER" id="PTHR44329:SF289">
    <property type="entry name" value="SERINE_THREONINE-PROTEIN KINASE VIK"/>
    <property type="match status" value="1"/>
</dbReference>
<dbReference type="PROSITE" id="PS00109">
    <property type="entry name" value="PROTEIN_KINASE_TYR"/>
    <property type="match status" value="1"/>
</dbReference>
<comment type="caution">
    <text evidence="2">The sequence shown here is derived from an EMBL/GenBank/DDBJ whole genome shotgun (WGS) entry which is preliminary data.</text>
</comment>
<dbReference type="AlphaFoldDB" id="A0A699YRJ3"/>
<evidence type="ECO:0000259" key="1">
    <source>
        <dbReference type="PROSITE" id="PS50011"/>
    </source>
</evidence>
<dbReference type="Proteomes" id="UP000485058">
    <property type="component" value="Unassembled WGS sequence"/>
</dbReference>
<dbReference type="InterPro" id="IPR051681">
    <property type="entry name" value="Ser/Thr_Kinases-Pseudokinases"/>
</dbReference>
<dbReference type="GO" id="GO:0005524">
    <property type="term" value="F:ATP binding"/>
    <property type="evidence" value="ECO:0007669"/>
    <property type="project" value="InterPro"/>
</dbReference>
<keyword evidence="3" id="KW-1185">Reference proteome</keyword>
<dbReference type="Pfam" id="PF07714">
    <property type="entry name" value="PK_Tyr_Ser-Thr"/>
    <property type="match status" value="1"/>
</dbReference>
<feature type="non-terminal residue" evidence="2">
    <location>
        <position position="1"/>
    </location>
</feature>
<name>A0A699YRJ3_HAELA</name>
<dbReference type="InterPro" id="IPR011009">
    <property type="entry name" value="Kinase-like_dom_sf"/>
</dbReference>
<dbReference type="InterPro" id="IPR001245">
    <property type="entry name" value="Ser-Thr/Tyr_kinase_cat_dom"/>
</dbReference>
<dbReference type="PANTHER" id="PTHR44329">
    <property type="entry name" value="SERINE/THREONINE-PROTEIN KINASE TNNI3K-RELATED"/>
    <property type="match status" value="1"/>
</dbReference>
<keyword evidence="2" id="KW-0418">Kinase</keyword>
<organism evidence="2 3">
    <name type="scientific">Haematococcus lacustris</name>
    <name type="common">Green alga</name>
    <name type="synonym">Haematococcus pluvialis</name>
    <dbReference type="NCBI Taxonomy" id="44745"/>
    <lineage>
        <taxon>Eukaryota</taxon>
        <taxon>Viridiplantae</taxon>
        <taxon>Chlorophyta</taxon>
        <taxon>core chlorophytes</taxon>
        <taxon>Chlorophyceae</taxon>
        <taxon>CS clade</taxon>
        <taxon>Chlamydomonadales</taxon>
        <taxon>Haematococcaceae</taxon>
        <taxon>Haematococcus</taxon>
    </lineage>
</organism>
<sequence length="188" mass="21042">AAINTLLTHENIVNTYAYDLRPVDSSLPDNKHAVHWKLYIIQEWCDSGNLAQAVDRGLLLKDGRPNYISILQLAKDIAKGLAFVQQKNVIHGDLSSGNIMLRFDARAVSCYTAKVCDFGLSRFLDGPNQSHISNARQGTPFYISPEVLHQGIMSKDADVFSYGVLLWEMWCGRPPWRNPELQATGIVL</sequence>
<gene>
    <name evidence="2" type="ORF">HaLaN_07862</name>
</gene>
<reference evidence="2 3" key="1">
    <citation type="submission" date="2020-02" db="EMBL/GenBank/DDBJ databases">
        <title>Draft genome sequence of Haematococcus lacustris strain NIES-144.</title>
        <authorList>
            <person name="Morimoto D."/>
            <person name="Nakagawa S."/>
            <person name="Yoshida T."/>
            <person name="Sawayama S."/>
        </authorList>
    </citation>
    <scope>NUCLEOTIDE SEQUENCE [LARGE SCALE GENOMIC DNA]</scope>
    <source>
        <strain evidence="2 3">NIES-144</strain>
    </source>
</reference>
<dbReference type="SUPFAM" id="SSF56112">
    <property type="entry name" value="Protein kinase-like (PK-like)"/>
    <property type="match status" value="1"/>
</dbReference>
<keyword evidence="2" id="KW-0808">Transferase</keyword>
<evidence type="ECO:0000313" key="3">
    <source>
        <dbReference type="Proteomes" id="UP000485058"/>
    </source>
</evidence>
<feature type="non-terminal residue" evidence="2">
    <location>
        <position position="188"/>
    </location>
</feature>
<dbReference type="Gene3D" id="1.10.510.10">
    <property type="entry name" value="Transferase(Phosphotransferase) domain 1"/>
    <property type="match status" value="1"/>
</dbReference>